<evidence type="ECO:0000259" key="1">
    <source>
        <dbReference type="Pfam" id="PF24292"/>
    </source>
</evidence>
<dbReference type="InterPro" id="IPR055902">
    <property type="entry name" value="DUF7479"/>
</dbReference>
<accession>A0A4Q9VM78</accession>
<reference evidence="2 3" key="1">
    <citation type="submission" date="2019-02" db="EMBL/GenBank/DDBJ databases">
        <title>Siculibacillus lacustris gen. nov., sp. nov., a new rosette-forming bacterium isolated from a freshwater crater lake (Lake St. Ana, Romania).</title>
        <authorList>
            <person name="Felfoldi T."/>
            <person name="Marton Z."/>
            <person name="Szabo A."/>
            <person name="Mentes A."/>
            <person name="Boka K."/>
            <person name="Marialigeti K."/>
            <person name="Mathe I."/>
            <person name="Koncz M."/>
            <person name="Schumann P."/>
            <person name="Toth E."/>
        </authorList>
    </citation>
    <scope>NUCLEOTIDE SEQUENCE [LARGE SCALE GENOMIC DNA]</scope>
    <source>
        <strain evidence="2 3">SA-279</strain>
    </source>
</reference>
<keyword evidence="3" id="KW-1185">Reference proteome</keyword>
<feature type="domain" description="DUF7479" evidence="1">
    <location>
        <begin position="15"/>
        <end position="72"/>
    </location>
</feature>
<name>A0A4Q9VM78_9HYPH</name>
<dbReference type="Pfam" id="PF24292">
    <property type="entry name" value="DUF7479"/>
    <property type="match status" value="1"/>
</dbReference>
<comment type="caution">
    <text evidence="2">The sequence shown here is derived from an EMBL/GenBank/DDBJ whole genome shotgun (WGS) entry which is preliminary data.</text>
</comment>
<dbReference type="InterPro" id="IPR054656">
    <property type="entry name" value="DVU_1557-like"/>
</dbReference>
<dbReference type="NCBIfam" id="NF045645">
    <property type="entry name" value="DVU_1557_fam"/>
    <property type="match status" value="1"/>
</dbReference>
<protein>
    <recommendedName>
        <fullName evidence="1">DUF7479 domain-containing protein</fullName>
    </recommendedName>
</protein>
<organism evidence="2 3">
    <name type="scientific">Siculibacillus lacustris</name>
    <dbReference type="NCBI Taxonomy" id="1549641"/>
    <lineage>
        <taxon>Bacteria</taxon>
        <taxon>Pseudomonadati</taxon>
        <taxon>Pseudomonadota</taxon>
        <taxon>Alphaproteobacteria</taxon>
        <taxon>Hyphomicrobiales</taxon>
        <taxon>Ancalomicrobiaceae</taxon>
        <taxon>Siculibacillus</taxon>
    </lineage>
</organism>
<dbReference type="EMBL" id="SJFN01000022">
    <property type="protein sequence ID" value="TBW36127.1"/>
    <property type="molecule type" value="Genomic_DNA"/>
</dbReference>
<evidence type="ECO:0000313" key="3">
    <source>
        <dbReference type="Proteomes" id="UP000292781"/>
    </source>
</evidence>
<sequence length="72" mass="7457">MTPTAPEGGAETAGLICAACDRPLVVGRVRASYLGQSFPVDLPRCPGCGFVYVSEDLAGGKMLAVEQALEDK</sequence>
<proteinExistence type="predicted"/>
<dbReference type="AlphaFoldDB" id="A0A4Q9VM78"/>
<dbReference type="RefSeq" id="WP_131310379.1">
    <property type="nucleotide sequence ID" value="NZ_SJFN01000022.1"/>
</dbReference>
<dbReference type="Proteomes" id="UP000292781">
    <property type="component" value="Unassembled WGS sequence"/>
</dbReference>
<evidence type="ECO:0000313" key="2">
    <source>
        <dbReference type="EMBL" id="TBW36127.1"/>
    </source>
</evidence>
<gene>
    <name evidence="2" type="ORF">EYW49_14875</name>
</gene>
<dbReference type="OrthoDB" id="1753012at2"/>